<gene>
    <name evidence="2" type="ORF">TGARI_358480</name>
</gene>
<accession>A0A139Y1K2</accession>
<dbReference type="EMBL" id="AGQS02004233">
    <property type="protein sequence ID" value="KYF44971.1"/>
    <property type="molecule type" value="Genomic_DNA"/>
</dbReference>
<organism evidence="2 3">
    <name type="scientific">Toxoplasma gondii ARI</name>
    <dbReference type="NCBI Taxonomy" id="1074872"/>
    <lineage>
        <taxon>Eukaryota</taxon>
        <taxon>Sar</taxon>
        <taxon>Alveolata</taxon>
        <taxon>Apicomplexa</taxon>
        <taxon>Conoidasida</taxon>
        <taxon>Coccidia</taxon>
        <taxon>Eucoccidiorida</taxon>
        <taxon>Eimeriorina</taxon>
        <taxon>Sarcocystidae</taxon>
        <taxon>Toxoplasma</taxon>
    </lineage>
</organism>
<evidence type="ECO:0000256" key="1">
    <source>
        <dbReference type="SAM" id="MobiDB-lite"/>
    </source>
</evidence>
<dbReference type="Proteomes" id="UP000074247">
    <property type="component" value="Unassembled WGS sequence"/>
</dbReference>
<feature type="region of interest" description="Disordered" evidence="1">
    <location>
        <begin position="21"/>
        <end position="67"/>
    </location>
</feature>
<evidence type="ECO:0000313" key="2">
    <source>
        <dbReference type="EMBL" id="KYF44971.1"/>
    </source>
</evidence>
<protein>
    <submittedName>
        <fullName evidence="2">Uncharacterized protein</fullName>
    </submittedName>
</protein>
<feature type="compositionally biased region" description="Basic residues" evidence="1">
    <location>
        <begin position="245"/>
        <end position="255"/>
    </location>
</feature>
<comment type="caution">
    <text evidence="2">The sequence shown here is derived from an EMBL/GenBank/DDBJ whole genome shotgun (WGS) entry which is preliminary data.</text>
</comment>
<feature type="region of interest" description="Disordered" evidence="1">
    <location>
        <begin position="209"/>
        <end position="255"/>
    </location>
</feature>
<sequence>MSSFAGWTDLVDTRQRMEGLRCRQSAYVPPAMRPGAGSRVGKVGSARPSASDRRDAPPVSGRSPRGADDVLINAEHNMYFLVNIEGRKSGLPAEKDIREISIFPALTLINAAPVDLDVNLVPSSVDLKLKHLLASSLSGVEKLQQMQACPVLRATLLKQSTFYAYDVPPNRQLKMKLKFAKLESAGWSSTISDLMNTAVCQPMSAETVRDRSEEIETGVEAIRTGERRRREGGREERKGCDKASGRQRRKDKMTQ</sequence>
<evidence type="ECO:0000313" key="3">
    <source>
        <dbReference type="Proteomes" id="UP000074247"/>
    </source>
</evidence>
<dbReference type="VEuPathDB" id="ToxoDB:TGARI_358480"/>
<name>A0A139Y1K2_TOXGO</name>
<feature type="compositionally biased region" description="Basic and acidic residues" evidence="1">
    <location>
        <begin position="223"/>
        <end position="244"/>
    </location>
</feature>
<reference evidence="2 3" key="1">
    <citation type="journal article" date="2016" name="Nat. Commun.">
        <title>Local admixture of amplified and diversified secreted pathogenesis determinants shapes mosaic Toxoplasma gondii genomes.</title>
        <authorList>
            <person name="Lorenzi H."/>
            <person name="Khan A."/>
            <person name="Behnke M.S."/>
            <person name="Namasivayam S."/>
            <person name="Swapna L.S."/>
            <person name="Hadjithomas M."/>
            <person name="Karamycheva S."/>
            <person name="Pinney D."/>
            <person name="Brunk B.P."/>
            <person name="Ajioka J.W."/>
            <person name="Ajzenberg D."/>
            <person name="Boothroyd J.C."/>
            <person name="Boyle J.P."/>
            <person name="Darde M.L."/>
            <person name="Diaz-Miranda M.A."/>
            <person name="Dubey J.P."/>
            <person name="Fritz H.M."/>
            <person name="Gennari S.M."/>
            <person name="Gregory B.D."/>
            <person name="Kim K."/>
            <person name="Saeij J.P."/>
            <person name="Su C."/>
            <person name="White M.W."/>
            <person name="Zhu X.Q."/>
            <person name="Howe D.K."/>
            <person name="Rosenthal B.M."/>
            <person name="Grigg M.E."/>
            <person name="Parkinson J."/>
            <person name="Liu L."/>
            <person name="Kissinger J.C."/>
            <person name="Roos D.S."/>
            <person name="Sibley L.D."/>
        </authorList>
    </citation>
    <scope>NUCLEOTIDE SEQUENCE [LARGE SCALE GENOMIC DNA]</scope>
    <source>
        <strain evidence="2 3">ARI</strain>
    </source>
</reference>
<proteinExistence type="predicted"/>
<dbReference type="AlphaFoldDB" id="A0A139Y1K2"/>